<keyword evidence="1" id="KW-0812">Transmembrane</keyword>
<accession>A0ABY4V9X3</accession>
<evidence type="ECO:0000313" key="2">
    <source>
        <dbReference type="EMBL" id="USD21073.1"/>
    </source>
</evidence>
<keyword evidence="3" id="KW-1185">Reference proteome</keyword>
<evidence type="ECO:0000313" key="3">
    <source>
        <dbReference type="Proteomes" id="UP001055658"/>
    </source>
</evidence>
<organism evidence="2 3">
    <name type="scientific">Microbulbifer variabilis</name>
    <dbReference type="NCBI Taxonomy" id="266805"/>
    <lineage>
        <taxon>Bacteria</taxon>
        <taxon>Pseudomonadati</taxon>
        <taxon>Pseudomonadota</taxon>
        <taxon>Gammaproteobacteria</taxon>
        <taxon>Cellvibrionales</taxon>
        <taxon>Microbulbiferaceae</taxon>
        <taxon>Microbulbifer</taxon>
    </lineage>
</organism>
<proteinExistence type="predicted"/>
<dbReference type="EMBL" id="CP092418">
    <property type="protein sequence ID" value="USD21073.1"/>
    <property type="molecule type" value="Genomic_DNA"/>
</dbReference>
<reference evidence="2" key="1">
    <citation type="submission" date="2022-02" db="EMBL/GenBank/DDBJ databases">
        <title>Coral-associated bacteria.</title>
        <authorList>
            <person name="Tang K."/>
            <person name="Wang X."/>
        </authorList>
    </citation>
    <scope>NUCLEOTIDE SEQUENCE</scope>
    <source>
        <strain evidence="2">SCSIO 43006</strain>
    </source>
</reference>
<keyword evidence="1" id="KW-1133">Transmembrane helix</keyword>
<protein>
    <submittedName>
        <fullName evidence="2">Uncharacterized protein</fullName>
    </submittedName>
</protein>
<keyword evidence="1" id="KW-0472">Membrane</keyword>
<sequence>MKQYFDKGKKGLVDLSRKVPAEITGSLKVFQEVVAGLPIFSSAERSENFVQRYDEKHYFVIPYKLSQTGFTLHTMRCLPDDAPEVNDLPKRRIFHFPNSYYEGSLRKFMVESAVELSLERGNSGKSSLERLADDIDKLDRKLTVGMLLVGGVAAVFNPLIGAGLAAKAVLPGMSGLVNKFGLRPAGEKLSELQSKKMLRQAVEDVAKQFSESNTLKVINPILQELELALRTTEAQHDPLTDPNLADGSIPELNSQHWRELTERAVYYVYKGVYRDKKLAKKAQLGPEDLRWFEVLFSGIK</sequence>
<evidence type="ECO:0000256" key="1">
    <source>
        <dbReference type="SAM" id="Phobius"/>
    </source>
</evidence>
<gene>
    <name evidence="2" type="ORF">MJO52_18730</name>
</gene>
<dbReference type="RefSeq" id="WP_252083476.1">
    <property type="nucleotide sequence ID" value="NZ_CP092418.1"/>
</dbReference>
<feature type="transmembrane region" description="Helical" evidence="1">
    <location>
        <begin position="144"/>
        <end position="166"/>
    </location>
</feature>
<name>A0ABY4V9X3_9GAMM</name>
<dbReference type="Proteomes" id="UP001055658">
    <property type="component" value="Chromosome"/>
</dbReference>